<sequence>MRTSLFNSLLMHWSFESKEIVEKGVSELAAINLSGLMNAYKNCQEEDRTCLTVEYPLYLDIHLKNEIERIEIREERELAAFLGAIDEELIVRLGFPLKVSTCCGKVEHLYSEKEFLVILSNSLKCSTEEVIEFKPLQKENTGQEKNPVPYIFS</sequence>
<dbReference type="EMBL" id="JAVDQA010000005">
    <property type="protein sequence ID" value="MDR6301306.1"/>
    <property type="molecule type" value="Genomic_DNA"/>
</dbReference>
<accession>A0ABU1K6S0</accession>
<evidence type="ECO:0000313" key="1">
    <source>
        <dbReference type="EMBL" id="MDR6301306.1"/>
    </source>
</evidence>
<keyword evidence="2" id="KW-1185">Reference proteome</keyword>
<protein>
    <submittedName>
        <fullName evidence="1">Uncharacterized protein</fullName>
    </submittedName>
</protein>
<organism evidence="1 2">
    <name type="scientific">Mesonia maritima</name>
    <dbReference type="NCBI Taxonomy" id="1793873"/>
    <lineage>
        <taxon>Bacteria</taxon>
        <taxon>Pseudomonadati</taxon>
        <taxon>Bacteroidota</taxon>
        <taxon>Flavobacteriia</taxon>
        <taxon>Flavobacteriales</taxon>
        <taxon>Flavobacteriaceae</taxon>
        <taxon>Mesonia</taxon>
    </lineage>
</organism>
<name>A0ABU1K6S0_9FLAO</name>
<comment type="caution">
    <text evidence="1">The sequence shown here is derived from an EMBL/GenBank/DDBJ whole genome shotgun (WGS) entry which is preliminary data.</text>
</comment>
<proteinExistence type="predicted"/>
<evidence type="ECO:0000313" key="2">
    <source>
        <dbReference type="Proteomes" id="UP001257659"/>
    </source>
</evidence>
<dbReference type="Proteomes" id="UP001257659">
    <property type="component" value="Unassembled WGS sequence"/>
</dbReference>
<reference evidence="1 2" key="1">
    <citation type="submission" date="2023-07" db="EMBL/GenBank/DDBJ databases">
        <title>Genomic Encyclopedia of Type Strains, Phase IV (KMG-IV): sequencing the most valuable type-strain genomes for metagenomic binning, comparative biology and taxonomic classification.</title>
        <authorList>
            <person name="Goeker M."/>
        </authorList>
    </citation>
    <scope>NUCLEOTIDE SEQUENCE [LARGE SCALE GENOMIC DNA]</scope>
    <source>
        <strain evidence="1 2">DSM 102814</strain>
    </source>
</reference>
<gene>
    <name evidence="1" type="ORF">GGR31_001957</name>
</gene>
<dbReference type="RefSeq" id="WP_309728517.1">
    <property type="nucleotide sequence ID" value="NZ_JAVDQA010000005.1"/>
</dbReference>